<comment type="caution">
    <text evidence="1">The sequence shown here is derived from an EMBL/GenBank/DDBJ whole genome shotgun (WGS) entry which is preliminary data.</text>
</comment>
<evidence type="ECO:0000313" key="2">
    <source>
        <dbReference type="Proteomes" id="UP000230787"/>
    </source>
</evidence>
<dbReference type="Gene3D" id="3.10.450.620">
    <property type="entry name" value="JHP933, nucleotidyltransferase-like core domain"/>
    <property type="match status" value="1"/>
</dbReference>
<gene>
    <name evidence="1" type="ORF">COT69_01830</name>
</gene>
<dbReference type="Pfam" id="PF08843">
    <property type="entry name" value="AbiEii"/>
    <property type="match status" value="1"/>
</dbReference>
<dbReference type="InterPro" id="IPR014942">
    <property type="entry name" value="AbiEii"/>
</dbReference>
<dbReference type="AlphaFoldDB" id="A0A2H0WJM6"/>
<accession>A0A2H0WJM6</accession>
<evidence type="ECO:0008006" key="3">
    <source>
        <dbReference type="Google" id="ProtNLM"/>
    </source>
</evidence>
<protein>
    <recommendedName>
        <fullName evidence="3">Nucleotidyl transferase AbiEii/AbiGii toxin family protein</fullName>
    </recommendedName>
</protein>
<sequence length="253" mass="29898">MISLDQIKVLATKNKIDESVIAREYVQVLFLNELYSYKFSKDIYFKGGTAIRLLYGGNRFSEDLDFTANLSFSVFESEILKVFSDLESKYPIKWKTKKVLAGKSYLLTATILGFKTPVFVKLDFSFRESVIRPQNRIMSTDYPIIIKNYINSLSVNEIIAEKIRAILTRKKMRDLYDLWVLIELGGEVDFSLIAKKLDYYKEKFNKEEFAARLKTFDKREFVQDLRPFIRIDERENLPKLFLYIIEYIESKFH</sequence>
<dbReference type="Proteomes" id="UP000230787">
    <property type="component" value="Unassembled WGS sequence"/>
</dbReference>
<name>A0A2H0WJM6_UNCKA</name>
<dbReference type="EMBL" id="PEZN01000027">
    <property type="protein sequence ID" value="PIS12860.1"/>
    <property type="molecule type" value="Genomic_DNA"/>
</dbReference>
<organism evidence="1 2">
    <name type="scientific">candidate division WWE3 bacterium CG09_land_8_20_14_0_10_39_24</name>
    <dbReference type="NCBI Taxonomy" id="1975088"/>
    <lineage>
        <taxon>Bacteria</taxon>
        <taxon>Katanobacteria</taxon>
    </lineage>
</organism>
<proteinExistence type="predicted"/>
<evidence type="ECO:0000313" key="1">
    <source>
        <dbReference type="EMBL" id="PIS12860.1"/>
    </source>
</evidence>
<reference evidence="2" key="1">
    <citation type="submission" date="2017-09" db="EMBL/GenBank/DDBJ databases">
        <title>Depth-based differentiation of microbial function through sediment-hosted aquifers and enrichment of novel symbionts in the deep terrestrial subsurface.</title>
        <authorList>
            <person name="Probst A.J."/>
            <person name="Ladd B."/>
            <person name="Jarett J.K."/>
            <person name="Geller-Mcgrath D.E."/>
            <person name="Sieber C.M.K."/>
            <person name="Emerson J.B."/>
            <person name="Anantharaman K."/>
            <person name="Thomas B.C."/>
            <person name="Malmstrom R."/>
            <person name="Stieglmeier M."/>
            <person name="Klingl A."/>
            <person name="Woyke T."/>
            <person name="Ryan C.M."/>
            <person name="Banfield J.F."/>
        </authorList>
    </citation>
    <scope>NUCLEOTIDE SEQUENCE [LARGE SCALE GENOMIC DNA]</scope>
</reference>